<dbReference type="Pfam" id="PF13927">
    <property type="entry name" value="Ig_3"/>
    <property type="match status" value="3"/>
</dbReference>
<evidence type="ECO:0000256" key="6">
    <source>
        <dbReference type="ARBA" id="ARBA00023136"/>
    </source>
</evidence>
<dbReference type="InterPro" id="IPR036179">
    <property type="entry name" value="Ig-like_dom_sf"/>
</dbReference>
<evidence type="ECO:0000313" key="12">
    <source>
        <dbReference type="Ensembl" id="ENSFHEP00000003829.1"/>
    </source>
</evidence>
<reference evidence="12" key="2">
    <citation type="submission" date="2025-09" db="UniProtKB">
        <authorList>
            <consortium name="Ensembl"/>
        </authorList>
    </citation>
    <scope>IDENTIFICATION</scope>
</reference>
<dbReference type="SMART" id="SM00406">
    <property type="entry name" value="IGv"/>
    <property type="match status" value="2"/>
</dbReference>
<dbReference type="PROSITE" id="PS50853">
    <property type="entry name" value="FN3"/>
    <property type="match status" value="2"/>
</dbReference>
<feature type="domain" description="Ig-like" evidence="10">
    <location>
        <begin position="97"/>
        <end position="181"/>
    </location>
</feature>
<dbReference type="InterPro" id="IPR013783">
    <property type="entry name" value="Ig-like_fold"/>
</dbReference>
<dbReference type="InterPro" id="IPR007110">
    <property type="entry name" value="Ig-like_dom"/>
</dbReference>
<dbReference type="Pfam" id="PF07679">
    <property type="entry name" value="I-set"/>
    <property type="match status" value="1"/>
</dbReference>
<evidence type="ECO:0000256" key="3">
    <source>
        <dbReference type="ARBA" id="ARBA00022729"/>
    </source>
</evidence>
<dbReference type="InterPro" id="IPR003598">
    <property type="entry name" value="Ig_sub2"/>
</dbReference>
<dbReference type="PROSITE" id="PS50835">
    <property type="entry name" value="IG_LIKE"/>
    <property type="match status" value="4"/>
</dbReference>
<keyword evidence="4" id="KW-0677">Repeat</keyword>
<dbReference type="InterPro" id="IPR003961">
    <property type="entry name" value="FN3_dom"/>
</dbReference>
<evidence type="ECO:0000256" key="2">
    <source>
        <dbReference type="ARBA" id="ARBA00022692"/>
    </source>
</evidence>
<dbReference type="InterPro" id="IPR013106">
    <property type="entry name" value="Ig_V-set"/>
</dbReference>
<evidence type="ECO:0000256" key="8">
    <source>
        <dbReference type="ARBA" id="ARBA00023319"/>
    </source>
</evidence>
<dbReference type="GO" id="GO:0016020">
    <property type="term" value="C:membrane"/>
    <property type="evidence" value="ECO:0007669"/>
    <property type="project" value="UniProtKB-SubCell"/>
</dbReference>
<evidence type="ECO:0000313" key="13">
    <source>
        <dbReference type="Proteomes" id="UP000265000"/>
    </source>
</evidence>
<evidence type="ECO:0000256" key="9">
    <source>
        <dbReference type="SAM" id="Phobius"/>
    </source>
</evidence>
<organism evidence="12 13">
    <name type="scientific">Fundulus heteroclitus</name>
    <name type="common">Killifish</name>
    <name type="synonym">Mummichog</name>
    <dbReference type="NCBI Taxonomy" id="8078"/>
    <lineage>
        <taxon>Eukaryota</taxon>
        <taxon>Metazoa</taxon>
        <taxon>Chordata</taxon>
        <taxon>Craniata</taxon>
        <taxon>Vertebrata</taxon>
        <taxon>Euteleostomi</taxon>
        <taxon>Actinopterygii</taxon>
        <taxon>Neopterygii</taxon>
        <taxon>Teleostei</taxon>
        <taxon>Neoteleostei</taxon>
        <taxon>Acanthomorphata</taxon>
        <taxon>Ovalentaria</taxon>
        <taxon>Atherinomorphae</taxon>
        <taxon>Cyprinodontiformes</taxon>
        <taxon>Fundulidae</taxon>
        <taxon>Fundulus</taxon>
    </lineage>
</organism>
<evidence type="ECO:0000256" key="5">
    <source>
        <dbReference type="ARBA" id="ARBA00022989"/>
    </source>
</evidence>
<evidence type="ECO:0000256" key="7">
    <source>
        <dbReference type="ARBA" id="ARBA00023157"/>
    </source>
</evidence>
<evidence type="ECO:0000259" key="11">
    <source>
        <dbReference type="PROSITE" id="PS50853"/>
    </source>
</evidence>
<accession>A0A3Q2NWJ8</accession>
<evidence type="ECO:0000256" key="1">
    <source>
        <dbReference type="ARBA" id="ARBA00004167"/>
    </source>
</evidence>
<feature type="domain" description="Fibronectin type-III" evidence="11">
    <location>
        <begin position="498"/>
        <end position="590"/>
    </location>
</feature>
<keyword evidence="5 9" id="KW-1133">Transmembrane helix</keyword>
<keyword evidence="7" id="KW-1015">Disulfide bond</keyword>
<dbReference type="FunFam" id="2.60.40.10:FF:000065">
    <property type="entry name" value="roundabout homolog 1 isoform X3"/>
    <property type="match status" value="1"/>
</dbReference>
<proteinExistence type="predicted"/>
<dbReference type="AlphaFoldDB" id="A0A3Q2NWJ8"/>
<evidence type="ECO:0000256" key="4">
    <source>
        <dbReference type="ARBA" id="ARBA00022737"/>
    </source>
</evidence>
<keyword evidence="6 9" id="KW-0472">Membrane</keyword>
<feature type="domain" description="Ig-like" evidence="10">
    <location>
        <begin position="186"/>
        <end position="279"/>
    </location>
</feature>
<keyword evidence="3" id="KW-0732">Signal</keyword>
<dbReference type="FunFam" id="2.60.40.10:FF:000055">
    <property type="entry name" value="roundabout homolog 1 isoform X2"/>
    <property type="match status" value="1"/>
</dbReference>
<dbReference type="FunFam" id="2.60.40.10:FF:000043">
    <property type="entry name" value="roundabout homolog 2 isoform X2"/>
    <property type="match status" value="1"/>
</dbReference>
<dbReference type="PANTHER" id="PTHR12231">
    <property type="entry name" value="CTX-RELATED TYPE I TRANSMEMBRANE PROTEIN"/>
    <property type="match status" value="1"/>
</dbReference>
<dbReference type="Gene3D" id="2.60.40.10">
    <property type="entry name" value="Immunoglobulins"/>
    <property type="match status" value="7"/>
</dbReference>
<keyword evidence="2 9" id="KW-0812">Transmembrane</keyword>
<sequence>SVLRDDFRQAPSDVVVAAGEPAVLECVPPRGHPEPSVFWKRNNVRVSTKDDRISMRGGKLMISPTRKSDAGMYVCVGTNMVGERDSDPAELVVYERPVLVRRPVNQVVMEEETVDFLCEVHGDPAPTLRWRREEGELPRGRFEIRNGNNLRLFRVKEQDEGTYTCTSENSVGKTEASAMLQVHVPPQITAKPRDQIAAQGRSITFQCGTTGNPPPAIFWQKEGSQMLLFPGQPPSQSGRYSVSMSGELIITDVHPEDSGFYVCQAISVAGSVLTKALLEVEGGPSGRVPPIIRQGPANQTVSRGATAQLHCRLVGGTSVKISWEKDGEKLQGNKPRVTLMENGTLQITDLKVRSEPDRGRSLCVAEDATSSGSRASEFIQLPGPPQKPVVTEVTKNTVTLTWQSNPHEGGDAVTSYVIEAFSQSVGSTWQTVADHVKHERHTVVGLFPNTVYLFIVRAVNSYGLSDPSPISEPVRTQDGSPTEQGVDHRQVQRELGEVSVYLQKPVVLSPTSARISWTVARQSRYIQGYRLFYRMIGGSWLVRDVEATSDYGAVLADLQSKKEYEVKIRPYFNELQGHDSLMVLVRTPEEVLSGPPQAVSVVQLTNSSSISVSWEPPPHNVQTSTILEYKTRGWCGGSRGRTALNKQMNALDQGLDQETPVLEGFSQPVEVKKGSKLSIAEQIASFIRQPAFIAGLGVAAWLVLMGVSGWLYCRHRRRKQLGHYTTSFAADTFSPLPPSRPGLLGSNMGNYPWLADSWPTPNLTHSKDFVNCCSGKLDSDRYYNGKSTWEFTGLSQKIRIL</sequence>
<dbReference type="InterPro" id="IPR013098">
    <property type="entry name" value="Ig_I-set"/>
</dbReference>
<dbReference type="GeneTree" id="ENSGT00940000155457"/>
<reference evidence="12" key="1">
    <citation type="submission" date="2025-08" db="UniProtKB">
        <authorList>
            <consortium name="Ensembl"/>
        </authorList>
    </citation>
    <scope>IDENTIFICATION</scope>
</reference>
<dbReference type="PANTHER" id="PTHR12231:SF246">
    <property type="entry name" value="ROUNDABOUT 1, ISOFORM A-RELATED"/>
    <property type="match status" value="1"/>
</dbReference>
<keyword evidence="13" id="KW-1185">Reference proteome</keyword>
<dbReference type="InterPro" id="IPR051170">
    <property type="entry name" value="Neural/epithelial_adhesion"/>
</dbReference>
<protein>
    <recommendedName>
        <fullName evidence="14">Roundabout, axon guidance receptor, homolog 3 (Drosophila)</fullName>
    </recommendedName>
</protein>
<dbReference type="InterPro" id="IPR003599">
    <property type="entry name" value="Ig_sub"/>
</dbReference>
<dbReference type="Ensembl" id="ENSFHET00000009881.1">
    <property type="protein sequence ID" value="ENSFHEP00000003829.1"/>
    <property type="gene ID" value="ENSFHEG00000005093.1"/>
</dbReference>
<dbReference type="InterPro" id="IPR036116">
    <property type="entry name" value="FN3_sf"/>
</dbReference>
<dbReference type="FunFam" id="2.60.40.10:FF:000053">
    <property type="entry name" value="Roundabout guidance receptor 1"/>
    <property type="match status" value="1"/>
</dbReference>
<dbReference type="SMART" id="SM00408">
    <property type="entry name" value="IGc2"/>
    <property type="match status" value="4"/>
</dbReference>
<dbReference type="SMART" id="SM00409">
    <property type="entry name" value="IG"/>
    <property type="match status" value="4"/>
</dbReference>
<dbReference type="SMART" id="SM00060">
    <property type="entry name" value="FN3"/>
    <property type="match status" value="3"/>
</dbReference>
<dbReference type="GO" id="GO:0007399">
    <property type="term" value="P:nervous system development"/>
    <property type="evidence" value="ECO:0007669"/>
    <property type="project" value="UniProtKB-ARBA"/>
</dbReference>
<evidence type="ECO:0008006" key="14">
    <source>
        <dbReference type="Google" id="ProtNLM"/>
    </source>
</evidence>
<dbReference type="CDD" id="cd00063">
    <property type="entry name" value="FN3"/>
    <property type="match status" value="2"/>
</dbReference>
<evidence type="ECO:0000259" key="10">
    <source>
        <dbReference type="PROSITE" id="PS50835"/>
    </source>
</evidence>
<dbReference type="Pfam" id="PF00041">
    <property type="entry name" value="fn3"/>
    <property type="match status" value="1"/>
</dbReference>
<dbReference type="Proteomes" id="UP000265000">
    <property type="component" value="Unplaced"/>
</dbReference>
<dbReference type="SUPFAM" id="SSF49265">
    <property type="entry name" value="Fibronectin type III"/>
    <property type="match status" value="2"/>
</dbReference>
<keyword evidence="8" id="KW-0393">Immunoglobulin domain</keyword>
<feature type="transmembrane region" description="Helical" evidence="9">
    <location>
        <begin position="691"/>
        <end position="713"/>
    </location>
</feature>
<dbReference type="FunFam" id="2.60.40.10:FF:000008">
    <property type="entry name" value="roundabout homolog 2 isoform X2"/>
    <property type="match status" value="1"/>
</dbReference>
<feature type="domain" description="Fibronectin type-III" evidence="11">
    <location>
        <begin position="384"/>
        <end position="479"/>
    </location>
</feature>
<name>A0A3Q2NWJ8_FUNHE</name>
<feature type="domain" description="Ig-like" evidence="10">
    <location>
        <begin position="5"/>
        <end position="92"/>
    </location>
</feature>
<feature type="domain" description="Ig-like" evidence="10">
    <location>
        <begin position="290"/>
        <end position="380"/>
    </location>
</feature>
<comment type="subcellular location">
    <subcellularLocation>
        <location evidence="1">Membrane</location>
        <topology evidence="1">Single-pass membrane protein</topology>
    </subcellularLocation>
</comment>
<dbReference type="SUPFAM" id="SSF48726">
    <property type="entry name" value="Immunoglobulin"/>
    <property type="match status" value="4"/>
</dbReference>